<dbReference type="NCBIfam" id="TIGR03567">
    <property type="entry name" value="FMN_reduc_SsuE"/>
    <property type="match status" value="1"/>
</dbReference>
<evidence type="ECO:0000313" key="5">
    <source>
        <dbReference type="EMBL" id="GGY23237.1"/>
    </source>
</evidence>
<comment type="caution">
    <text evidence="5">The sequence shown here is derived from an EMBL/GenBank/DDBJ whole genome shotgun (WGS) entry which is preliminary data.</text>
</comment>
<evidence type="ECO:0000256" key="1">
    <source>
        <dbReference type="ARBA" id="ARBA00022630"/>
    </source>
</evidence>
<evidence type="ECO:0000313" key="6">
    <source>
        <dbReference type="Proteomes" id="UP000600946"/>
    </source>
</evidence>
<dbReference type="PANTHER" id="PTHR43408:SF1">
    <property type="entry name" value="FMN REDUCTASE (NADPH)"/>
    <property type="match status" value="1"/>
</dbReference>
<accession>A0ABQ2ZV07</accession>
<reference evidence="6" key="1">
    <citation type="journal article" date="2019" name="Int. J. Syst. Evol. Microbiol.">
        <title>The Global Catalogue of Microorganisms (GCM) 10K type strain sequencing project: providing services to taxonomists for standard genome sequencing and annotation.</title>
        <authorList>
            <consortium name="The Broad Institute Genomics Platform"/>
            <consortium name="The Broad Institute Genome Sequencing Center for Infectious Disease"/>
            <person name="Wu L."/>
            <person name="Ma J."/>
        </authorList>
    </citation>
    <scope>NUCLEOTIDE SEQUENCE [LARGE SCALE GENOMIC DNA]</scope>
    <source>
        <strain evidence="6">JCM 4594</strain>
    </source>
</reference>
<dbReference type="InterPro" id="IPR029039">
    <property type="entry name" value="Flavoprotein-like_sf"/>
</dbReference>
<evidence type="ECO:0000259" key="4">
    <source>
        <dbReference type="Pfam" id="PF03358"/>
    </source>
</evidence>
<feature type="domain" description="NADPH-dependent FMN reductase-like" evidence="4">
    <location>
        <begin position="3"/>
        <end position="140"/>
    </location>
</feature>
<dbReference type="InterPro" id="IPR005025">
    <property type="entry name" value="FMN_Rdtase-like_dom"/>
</dbReference>
<organism evidence="5 6">
    <name type="scientific">Streptomyces xanthochromogenes</name>
    <dbReference type="NCBI Taxonomy" id="67384"/>
    <lineage>
        <taxon>Bacteria</taxon>
        <taxon>Bacillati</taxon>
        <taxon>Actinomycetota</taxon>
        <taxon>Actinomycetes</taxon>
        <taxon>Kitasatosporales</taxon>
        <taxon>Streptomycetaceae</taxon>
        <taxon>Streptomyces</taxon>
    </lineage>
</organism>
<keyword evidence="2" id="KW-0288">FMN</keyword>
<protein>
    <submittedName>
        <fullName evidence="5">FMN reductase (NADPH)</fullName>
    </submittedName>
</protein>
<dbReference type="EMBL" id="BMUU01000002">
    <property type="protein sequence ID" value="GGY23237.1"/>
    <property type="molecule type" value="Genomic_DNA"/>
</dbReference>
<dbReference type="InterPro" id="IPR051814">
    <property type="entry name" value="NAD(P)H-dep_FMN_reductase"/>
</dbReference>
<evidence type="ECO:0000256" key="3">
    <source>
        <dbReference type="ARBA" id="ARBA00023002"/>
    </source>
</evidence>
<keyword evidence="3" id="KW-0560">Oxidoreductase</keyword>
<evidence type="ECO:0000256" key="2">
    <source>
        <dbReference type="ARBA" id="ARBA00022643"/>
    </source>
</evidence>
<dbReference type="Pfam" id="PF03358">
    <property type="entry name" value="FMN_red"/>
    <property type="match status" value="1"/>
</dbReference>
<keyword evidence="6" id="KW-1185">Reference proteome</keyword>
<dbReference type="Gene3D" id="3.40.50.360">
    <property type="match status" value="1"/>
</dbReference>
<dbReference type="GeneID" id="96289595"/>
<dbReference type="SUPFAM" id="SSF52218">
    <property type="entry name" value="Flavoproteins"/>
    <property type="match status" value="1"/>
</dbReference>
<proteinExistence type="predicted"/>
<dbReference type="InterPro" id="IPR020048">
    <property type="entry name" value="NADPH-dep_FMN_reduc_SsuE"/>
</dbReference>
<dbReference type="PANTHER" id="PTHR43408">
    <property type="entry name" value="FMN REDUCTASE (NADPH)"/>
    <property type="match status" value="1"/>
</dbReference>
<dbReference type="Proteomes" id="UP000600946">
    <property type="component" value="Unassembled WGS sequence"/>
</dbReference>
<sequence>MPTILAVSGSPSPVSSTHQVLGLAADRLAGRGHRVETLAVRTLPAAELLGADLSHPQLADAAAQFERADAVVLATPVYKAGCSGLLKAFLDVLPQFALAGKVVLPLATGGSLAHVLALDYGLRPVLMSMKPRAVSESFFVHAGGIRKGPCGFTGLEPDTQALLHEATDHFADLVESLTEADVPTVRLAPAA</sequence>
<keyword evidence="1" id="KW-0285">Flavoprotein</keyword>
<gene>
    <name evidence="5" type="ORF">GCM10010326_15910</name>
</gene>
<dbReference type="RefSeq" id="WP_190026623.1">
    <property type="nucleotide sequence ID" value="NZ_BMUU01000002.1"/>
</dbReference>
<name>A0ABQ2ZV07_9ACTN</name>